<dbReference type="PANTHER" id="PTHR30136:SF35">
    <property type="entry name" value="HTH-TYPE TRANSCRIPTIONAL REGULATOR RV1719"/>
    <property type="match status" value="1"/>
</dbReference>
<gene>
    <name evidence="6" type="ORF">SCMU_03850</name>
</gene>
<dbReference type="InterPro" id="IPR036388">
    <property type="entry name" value="WH-like_DNA-bd_sf"/>
</dbReference>
<dbReference type="Gene3D" id="3.30.450.40">
    <property type="match status" value="1"/>
</dbReference>
<keyword evidence="7" id="KW-1185">Reference proteome</keyword>
<dbReference type="InterPro" id="IPR001845">
    <property type="entry name" value="HTH_ArsR_DNA-bd_dom"/>
</dbReference>
<evidence type="ECO:0000259" key="5">
    <source>
        <dbReference type="PROSITE" id="PS51078"/>
    </source>
</evidence>
<dbReference type="PANTHER" id="PTHR30136">
    <property type="entry name" value="HELIX-TURN-HELIX TRANSCRIPTIONAL REGULATOR, ICLR FAMILY"/>
    <property type="match status" value="1"/>
</dbReference>
<dbReference type="InterPro" id="IPR029016">
    <property type="entry name" value="GAF-like_dom_sf"/>
</dbReference>
<dbReference type="InterPro" id="IPR050707">
    <property type="entry name" value="HTH_MetabolicPath_Reg"/>
</dbReference>
<dbReference type="InterPro" id="IPR011991">
    <property type="entry name" value="ArsR-like_HTH"/>
</dbReference>
<dbReference type="Proteomes" id="UP001319861">
    <property type="component" value="Chromosome"/>
</dbReference>
<dbReference type="InterPro" id="IPR036390">
    <property type="entry name" value="WH_DNA-bd_sf"/>
</dbReference>
<dbReference type="InterPro" id="IPR014757">
    <property type="entry name" value="Tscrpt_reg_IclR_C"/>
</dbReference>
<evidence type="ECO:0000256" key="3">
    <source>
        <dbReference type="ARBA" id="ARBA00023163"/>
    </source>
</evidence>
<evidence type="ECO:0000313" key="7">
    <source>
        <dbReference type="Proteomes" id="UP001319861"/>
    </source>
</evidence>
<evidence type="ECO:0000313" key="6">
    <source>
        <dbReference type="EMBL" id="BCT74543.1"/>
    </source>
</evidence>
<feature type="domain" description="IclR-ED" evidence="5">
    <location>
        <begin position="77"/>
        <end position="264"/>
    </location>
</feature>
<dbReference type="RefSeq" id="WP_229231280.1">
    <property type="nucleotide sequence ID" value="NZ_AP024525.1"/>
</dbReference>
<dbReference type="Pfam" id="PF01614">
    <property type="entry name" value="IclR_C"/>
    <property type="match status" value="1"/>
</dbReference>
<evidence type="ECO:0000256" key="1">
    <source>
        <dbReference type="ARBA" id="ARBA00023015"/>
    </source>
</evidence>
<dbReference type="Pfam" id="PF09339">
    <property type="entry name" value="HTH_IclR"/>
    <property type="match status" value="1"/>
</dbReference>
<dbReference type="SMART" id="SM00418">
    <property type="entry name" value="HTH_ARSR"/>
    <property type="match status" value="1"/>
</dbReference>
<dbReference type="SMART" id="SM00346">
    <property type="entry name" value="HTH_ICLR"/>
    <property type="match status" value="1"/>
</dbReference>
<feature type="domain" description="HTH iclR-type" evidence="4">
    <location>
        <begin position="14"/>
        <end position="76"/>
    </location>
</feature>
<dbReference type="CDD" id="cd00090">
    <property type="entry name" value="HTH_ARSR"/>
    <property type="match status" value="1"/>
</dbReference>
<keyword evidence="1" id="KW-0805">Transcription regulation</keyword>
<organism evidence="6 7">
    <name type="scientific">Sinomonas cyclohexanicum</name>
    <name type="common">Corynebacterium cyclohexanicum</name>
    <dbReference type="NCBI Taxonomy" id="322009"/>
    <lineage>
        <taxon>Bacteria</taxon>
        <taxon>Bacillati</taxon>
        <taxon>Actinomycetota</taxon>
        <taxon>Actinomycetes</taxon>
        <taxon>Micrococcales</taxon>
        <taxon>Micrococcaceae</taxon>
        <taxon>Sinomonas</taxon>
    </lineage>
</organism>
<evidence type="ECO:0000259" key="4">
    <source>
        <dbReference type="PROSITE" id="PS51077"/>
    </source>
</evidence>
<name>A0ABN6FFD8_SINCY</name>
<dbReference type="PROSITE" id="PS51078">
    <property type="entry name" value="ICLR_ED"/>
    <property type="match status" value="1"/>
</dbReference>
<dbReference type="PROSITE" id="PS51077">
    <property type="entry name" value="HTH_ICLR"/>
    <property type="match status" value="1"/>
</dbReference>
<sequence>MSLAPSDVREKSKVPAAESTLRILRLLASRRGPQPASAIAAQLGLPRSTVYHLLAVMEENGFVMHLVEEQRFGLGIAAFELSSAYSRQEPLSRLGRPVLAALVDAIGESAHLAVLHGRDVYYIVEERAKNRPSLVTDVGVRLPSHLTASGRAILAALPKSQVRALYPNAAAFTSRTEEGEQIRSYSALQSELDQVRQRGYATEDGEVTGGLASVAAAVLDHTGWPAAAVAVTFEGERVGAERREELSKRVAKTAAELASRIYGRG</sequence>
<protein>
    <submittedName>
        <fullName evidence="6">IclR family transcriptional regulator</fullName>
    </submittedName>
</protein>
<dbReference type="Gene3D" id="1.10.10.10">
    <property type="entry name" value="Winged helix-like DNA-binding domain superfamily/Winged helix DNA-binding domain"/>
    <property type="match status" value="1"/>
</dbReference>
<keyword evidence="3" id="KW-0804">Transcription</keyword>
<accession>A0ABN6FFD8</accession>
<reference evidence="6 7" key="1">
    <citation type="journal article" date="2021" name="J. Biosci. Bioeng.">
        <title>Identification and characterization of a chc gene cluster responsible for the aromatization pathway of cyclohexanecarboxylate degradation in Sinomonas cyclohexanicum ATCC 51369.</title>
        <authorList>
            <person name="Yamamoto T."/>
            <person name="Hasegawa Y."/>
            <person name="Lau P.C.K."/>
            <person name="Iwaki H."/>
        </authorList>
    </citation>
    <scope>NUCLEOTIDE SEQUENCE [LARGE SCALE GENOMIC DNA]</scope>
    <source>
        <strain evidence="6 7">ATCC 51369</strain>
    </source>
</reference>
<dbReference type="InterPro" id="IPR005471">
    <property type="entry name" value="Tscrpt_reg_IclR_N"/>
</dbReference>
<evidence type="ECO:0000256" key="2">
    <source>
        <dbReference type="ARBA" id="ARBA00023125"/>
    </source>
</evidence>
<proteinExistence type="predicted"/>
<keyword evidence="2" id="KW-0238">DNA-binding</keyword>
<dbReference type="EMBL" id="AP024525">
    <property type="protein sequence ID" value="BCT74543.1"/>
    <property type="molecule type" value="Genomic_DNA"/>
</dbReference>
<dbReference type="SUPFAM" id="SSF55781">
    <property type="entry name" value="GAF domain-like"/>
    <property type="match status" value="1"/>
</dbReference>
<dbReference type="SUPFAM" id="SSF46785">
    <property type="entry name" value="Winged helix' DNA-binding domain"/>
    <property type="match status" value="1"/>
</dbReference>